<protein>
    <submittedName>
        <fullName evidence="1">Uncharacterized protein</fullName>
    </submittedName>
</protein>
<comment type="caution">
    <text evidence="1">The sequence shown here is derived from an EMBL/GenBank/DDBJ whole genome shotgun (WGS) entry which is preliminary data.</text>
</comment>
<reference evidence="1" key="1">
    <citation type="thesis" date="2020" institute="ProQuest LLC" country="789 East Eisenhower Parkway, Ann Arbor, MI, USA">
        <title>Comparative Genomics and Chromosome Evolution.</title>
        <authorList>
            <person name="Mudd A.B."/>
        </authorList>
    </citation>
    <scope>NUCLEOTIDE SEQUENCE</scope>
    <source>
        <strain evidence="1">HN-11 Male</strain>
        <tissue evidence="1">Kidney and liver</tissue>
    </source>
</reference>
<dbReference type="EMBL" id="WNTK01000003">
    <property type="protein sequence ID" value="KAG9486670.1"/>
    <property type="molecule type" value="Genomic_DNA"/>
</dbReference>
<organism evidence="1 2">
    <name type="scientific">Eleutherodactylus coqui</name>
    <name type="common">Puerto Rican coqui</name>
    <dbReference type="NCBI Taxonomy" id="57060"/>
    <lineage>
        <taxon>Eukaryota</taxon>
        <taxon>Metazoa</taxon>
        <taxon>Chordata</taxon>
        <taxon>Craniata</taxon>
        <taxon>Vertebrata</taxon>
        <taxon>Euteleostomi</taxon>
        <taxon>Amphibia</taxon>
        <taxon>Batrachia</taxon>
        <taxon>Anura</taxon>
        <taxon>Neobatrachia</taxon>
        <taxon>Hyloidea</taxon>
        <taxon>Eleutherodactylidae</taxon>
        <taxon>Eleutherodactylinae</taxon>
        <taxon>Eleutherodactylus</taxon>
        <taxon>Eleutherodactylus</taxon>
    </lineage>
</organism>
<evidence type="ECO:0000313" key="2">
    <source>
        <dbReference type="Proteomes" id="UP000770717"/>
    </source>
</evidence>
<dbReference type="Proteomes" id="UP000770717">
    <property type="component" value="Unassembled WGS sequence"/>
</dbReference>
<dbReference type="AlphaFoldDB" id="A0A8J6FGQ4"/>
<evidence type="ECO:0000313" key="1">
    <source>
        <dbReference type="EMBL" id="KAG9486670.1"/>
    </source>
</evidence>
<accession>A0A8J6FGQ4</accession>
<keyword evidence="2" id="KW-1185">Reference proteome</keyword>
<sequence>MTNTVWQRQKNPQFLGQLFNTNFPYFGPRDNKDKHYSFLSFLQWSPKFLVPQEKLFKGILPTLLSQEDECRAGLWEMENKNN</sequence>
<name>A0A8J6FGQ4_ELECQ</name>
<proteinExistence type="predicted"/>
<gene>
    <name evidence="1" type="ORF">GDO78_006843</name>
</gene>